<dbReference type="EMBL" id="CAQQ02013377">
    <property type="status" value="NOT_ANNOTATED_CDS"/>
    <property type="molecule type" value="Genomic_DNA"/>
</dbReference>
<reference evidence="2" key="1">
    <citation type="submission" date="2013-02" db="EMBL/GenBank/DDBJ databases">
        <authorList>
            <person name="Hughes D."/>
        </authorList>
    </citation>
    <scope>NUCLEOTIDE SEQUENCE</scope>
    <source>
        <strain>Durham</strain>
        <strain evidence="2">NC isolate 2 -- Noor lab</strain>
    </source>
</reference>
<dbReference type="Proteomes" id="UP000015102">
    <property type="component" value="Unassembled WGS sequence"/>
</dbReference>
<name>T1H3W1_MEGSC</name>
<keyword evidence="2" id="KW-1185">Reference proteome</keyword>
<dbReference type="EMBL" id="CAQQ02013378">
    <property type="status" value="NOT_ANNOTATED_CDS"/>
    <property type="molecule type" value="Genomic_DNA"/>
</dbReference>
<proteinExistence type="predicted"/>
<dbReference type="EnsemblMetazoa" id="MESCA010956-RA">
    <property type="protein sequence ID" value="MESCA010956-PA"/>
    <property type="gene ID" value="MESCA010956"/>
</dbReference>
<evidence type="ECO:0000313" key="2">
    <source>
        <dbReference type="Proteomes" id="UP000015102"/>
    </source>
</evidence>
<protein>
    <submittedName>
        <fullName evidence="1">Uncharacterized protein</fullName>
    </submittedName>
</protein>
<sequence>MRRILIGSSNKQTYLAYHNQPQLYSTDNFWSSKKSRGIYFSSKIWGKPPYTINLIYGLVKFTSLKPSPTELSI</sequence>
<reference evidence="1" key="2">
    <citation type="submission" date="2015-06" db="UniProtKB">
        <authorList>
            <consortium name="EnsemblMetazoa"/>
        </authorList>
    </citation>
    <scope>IDENTIFICATION</scope>
</reference>
<dbReference type="AlphaFoldDB" id="T1H3W1"/>
<organism evidence="1 2">
    <name type="scientific">Megaselia scalaris</name>
    <name type="common">Humpbacked fly</name>
    <name type="synonym">Phora scalaris</name>
    <dbReference type="NCBI Taxonomy" id="36166"/>
    <lineage>
        <taxon>Eukaryota</taxon>
        <taxon>Metazoa</taxon>
        <taxon>Ecdysozoa</taxon>
        <taxon>Arthropoda</taxon>
        <taxon>Hexapoda</taxon>
        <taxon>Insecta</taxon>
        <taxon>Pterygota</taxon>
        <taxon>Neoptera</taxon>
        <taxon>Endopterygota</taxon>
        <taxon>Diptera</taxon>
        <taxon>Brachycera</taxon>
        <taxon>Muscomorpha</taxon>
        <taxon>Platypezoidea</taxon>
        <taxon>Phoridae</taxon>
        <taxon>Megaseliini</taxon>
        <taxon>Megaselia</taxon>
    </lineage>
</organism>
<evidence type="ECO:0000313" key="1">
    <source>
        <dbReference type="EnsemblMetazoa" id="MESCA010956-PA"/>
    </source>
</evidence>
<dbReference type="HOGENOM" id="CLU_2707620_0_0_1"/>
<accession>T1H3W1</accession>